<evidence type="ECO:0000256" key="6">
    <source>
        <dbReference type="ARBA" id="ARBA00025643"/>
    </source>
</evidence>
<keyword evidence="9" id="KW-0282">Flagellum</keyword>
<comment type="subcellular location">
    <subcellularLocation>
        <location evidence="1 7">Periplasm</location>
    </subcellularLocation>
</comment>
<dbReference type="Gene3D" id="3.90.1210.10">
    <property type="entry name" value="Antifreeze-like/N-acetylneuraminic acid synthase C-terminal domain"/>
    <property type="match status" value="1"/>
</dbReference>
<protein>
    <recommendedName>
        <fullName evidence="3 7">Flagella basal body P-ring formation protein FlgA</fullName>
    </recommendedName>
</protein>
<comment type="caution">
    <text evidence="9">The sequence shown here is derived from an EMBL/GenBank/DDBJ whole genome shotgun (WGS) entry which is preliminary data.</text>
</comment>
<accession>A0ABS9D926</accession>
<evidence type="ECO:0000256" key="2">
    <source>
        <dbReference type="ARBA" id="ARBA00010474"/>
    </source>
</evidence>
<sequence length="236" mass="26045">MKKSYYYQVVVKLAMFFGLTINVIAAETDIHLAKQQLIAQAENYIATKLTAESHKTIKVNAMPIDDRIKIPVCHSKLNFSVNNESINQSNITVKAQCNENNWYMFLVIKATEIQPVVVLASAVSPGTLLTESNLRIIQMDTKRLRSTTFSDIDEIVGTRIKRRVPAGRPISPSNLCYVCKGDSVTISAVSEVMHVKTSGIALEDGNMGDTISVKNSRSSKRIKAKVADTGQVEVNI</sequence>
<dbReference type="EMBL" id="JAKGAS010000004">
    <property type="protein sequence ID" value="MCF2948161.1"/>
    <property type="molecule type" value="Genomic_DNA"/>
</dbReference>
<feature type="domain" description="SAF" evidence="8">
    <location>
        <begin position="114"/>
        <end position="176"/>
    </location>
</feature>
<evidence type="ECO:0000256" key="3">
    <source>
        <dbReference type="ARBA" id="ARBA00014754"/>
    </source>
</evidence>
<evidence type="ECO:0000259" key="8">
    <source>
        <dbReference type="SMART" id="SM00858"/>
    </source>
</evidence>
<dbReference type="NCBIfam" id="TIGR03170">
    <property type="entry name" value="flgA_cterm"/>
    <property type="match status" value="1"/>
</dbReference>
<keyword evidence="9" id="KW-0969">Cilium</keyword>
<dbReference type="InterPro" id="IPR013974">
    <property type="entry name" value="SAF"/>
</dbReference>
<comment type="similarity">
    <text evidence="2 7">Belongs to the FlgA family.</text>
</comment>
<dbReference type="Pfam" id="PF13144">
    <property type="entry name" value="ChapFlgA"/>
    <property type="match status" value="1"/>
</dbReference>
<evidence type="ECO:0000256" key="1">
    <source>
        <dbReference type="ARBA" id="ARBA00004418"/>
    </source>
</evidence>
<dbReference type="PANTHER" id="PTHR36307">
    <property type="entry name" value="FLAGELLA BASAL BODY P-RING FORMATION PROTEIN FLGA"/>
    <property type="match status" value="1"/>
</dbReference>
<dbReference type="Proteomes" id="UP001521137">
    <property type="component" value="Unassembled WGS sequence"/>
</dbReference>
<comment type="function">
    <text evidence="6 7">Involved in the assembly process of the P-ring formation. It may associate with FlgF on the rod constituting a structure essential for the P-ring assembly or may act as a modulator protein for the P-ring assembly.</text>
</comment>
<name>A0ABS9D926_9ALTE</name>
<dbReference type="InterPro" id="IPR039246">
    <property type="entry name" value="Flagellar_FlgA"/>
</dbReference>
<dbReference type="PANTHER" id="PTHR36307:SF1">
    <property type="entry name" value="FLAGELLA BASAL BODY P-RING FORMATION PROTEIN FLGA"/>
    <property type="match status" value="1"/>
</dbReference>
<dbReference type="Gene3D" id="2.30.30.760">
    <property type="match status" value="1"/>
</dbReference>
<feature type="chain" id="PRO_5044987412" description="Flagella basal body P-ring formation protein FlgA" evidence="7">
    <location>
        <begin position="26"/>
        <end position="236"/>
    </location>
</feature>
<dbReference type="RefSeq" id="WP_235311804.1">
    <property type="nucleotide sequence ID" value="NZ_JAKGAS010000004.1"/>
</dbReference>
<dbReference type="InterPro" id="IPR036732">
    <property type="entry name" value="AFP_Neu5c_C_sf"/>
</dbReference>
<feature type="signal peptide" evidence="7">
    <location>
        <begin position="1"/>
        <end position="25"/>
    </location>
</feature>
<evidence type="ECO:0000313" key="10">
    <source>
        <dbReference type="Proteomes" id="UP001521137"/>
    </source>
</evidence>
<keyword evidence="9" id="KW-0966">Cell projection</keyword>
<evidence type="ECO:0000256" key="5">
    <source>
        <dbReference type="ARBA" id="ARBA00022764"/>
    </source>
</evidence>
<dbReference type="SUPFAM" id="SSF51269">
    <property type="entry name" value="AFP III-like domain"/>
    <property type="match status" value="1"/>
</dbReference>
<dbReference type="SMART" id="SM00858">
    <property type="entry name" value="SAF"/>
    <property type="match status" value="1"/>
</dbReference>
<evidence type="ECO:0000256" key="7">
    <source>
        <dbReference type="RuleBase" id="RU362063"/>
    </source>
</evidence>
<reference evidence="9 10" key="1">
    <citation type="submission" date="2022-01" db="EMBL/GenBank/DDBJ databases">
        <title>Paraglaciecola sp. G1-23.</title>
        <authorList>
            <person name="Jin M.S."/>
            <person name="Han D.M."/>
            <person name="Kim H.M."/>
            <person name="Jeon C.O."/>
        </authorList>
    </citation>
    <scope>NUCLEOTIDE SEQUENCE [LARGE SCALE GENOMIC DNA]</scope>
    <source>
        <strain evidence="9 10">G1-23</strain>
    </source>
</reference>
<organism evidence="9 10">
    <name type="scientific">Paraglaciecola algarum</name>
    <dbReference type="NCBI Taxonomy" id="3050085"/>
    <lineage>
        <taxon>Bacteria</taxon>
        <taxon>Pseudomonadati</taxon>
        <taxon>Pseudomonadota</taxon>
        <taxon>Gammaproteobacteria</taxon>
        <taxon>Alteromonadales</taxon>
        <taxon>Alteromonadaceae</taxon>
        <taxon>Paraglaciecola</taxon>
    </lineage>
</organism>
<keyword evidence="10" id="KW-1185">Reference proteome</keyword>
<gene>
    <name evidence="9" type="primary">flgA</name>
    <name evidence="9" type="ORF">L0668_08590</name>
</gene>
<evidence type="ECO:0000313" key="9">
    <source>
        <dbReference type="EMBL" id="MCF2948161.1"/>
    </source>
</evidence>
<evidence type="ECO:0000256" key="4">
    <source>
        <dbReference type="ARBA" id="ARBA00022729"/>
    </source>
</evidence>
<dbReference type="InterPro" id="IPR017585">
    <property type="entry name" value="SAF_FlgA"/>
</dbReference>
<keyword evidence="5 7" id="KW-0574">Periplasm</keyword>
<proteinExistence type="inferred from homology"/>
<dbReference type="CDD" id="cd11614">
    <property type="entry name" value="SAF_CpaB_FlgA_like"/>
    <property type="match status" value="1"/>
</dbReference>
<keyword evidence="7" id="KW-1005">Bacterial flagellum biogenesis</keyword>
<keyword evidence="4 7" id="KW-0732">Signal</keyword>